<sequence length="169" mass="19467">MKELFEQNKLLFLAVITALIIVFLVKKLIDYITKKGLEGIRLDVYKLFVEAEKTFRASKQGQQKSDYVIHMARGLLPKPIQLFVSESMLKEAVQLWFDGIKDLLDDGKLNNSVYDLEDVEEVSREDKINHTTELDDGTWTNYAETPLPETDLEDPEEQTEDNQAAEQEV</sequence>
<name>A0AAQ3JKP2_ANAHA</name>
<feature type="region of interest" description="Disordered" evidence="1">
    <location>
        <begin position="125"/>
        <end position="169"/>
    </location>
</feature>
<protein>
    <submittedName>
        <fullName evidence="3">Uncharacterized protein</fullName>
    </submittedName>
</protein>
<keyword evidence="2" id="KW-0472">Membrane</keyword>
<gene>
    <name evidence="3" type="ORF">RBI15_04990</name>
</gene>
<dbReference type="AlphaFoldDB" id="A0AAQ3JKP2"/>
<reference evidence="3" key="1">
    <citation type="submission" date="2023-08" db="EMBL/GenBank/DDBJ databases">
        <title>Complete Genome Sequences of butyrate producing Anaerostipes hadrus strains BA1 and GIF7 isolated from the terminal ileum of a healthy lean male.</title>
        <authorList>
            <person name="Low A."/>
            <person name="Sheludchenko M."/>
            <person name="Cheng H.E."/>
            <person name="Koh X.Q."/>
            <person name="Lee J."/>
        </authorList>
    </citation>
    <scope>NUCLEOTIDE SEQUENCE</scope>
    <source>
        <strain evidence="3">BA1</strain>
    </source>
</reference>
<keyword evidence="2" id="KW-1133">Transmembrane helix</keyword>
<dbReference type="RefSeq" id="WP_306857949.1">
    <property type="nucleotide sequence ID" value="NZ_CP132968.1"/>
</dbReference>
<feature type="compositionally biased region" description="Acidic residues" evidence="1">
    <location>
        <begin position="150"/>
        <end position="160"/>
    </location>
</feature>
<evidence type="ECO:0000313" key="3">
    <source>
        <dbReference type="EMBL" id="WMD17453.1"/>
    </source>
</evidence>
<dbReference type="GeneID" id="92740736"/>
<evidence type="ECO:0000313" key="4">
    <source>
        <dbReference type="Proteomes" id="UP001243496"/>
    </source>
</evidence>
<proteinExistence type="predicted"/>
<keyword evidence="2" id="KW-0812">Transmembrane</keyword>
<organism evidence="3 4">
    <name type="scientific">Anaerostipes hadrus</name>
    <dbReference type="NCBI Taxonomy" id="649756"/>
    <lineage>
        <taxon>Bacteria</taxon>
        <taxon>Bacillati</taxon>
        <taxon>Bacillota</taxon>
        <taxon>Clostridia</taxon>
        <taxon>Lachnospirales</taxon>
        <taxon>Lachnospiraceae</taxon>
        <taxon>Anaerostipes</taxon>
    </lineage>
</organism>
<dbReference type="Proteomes" id="UP001243496">
    <property type="component" value="Chromosome"/>
</dbReference>
<dbReference type="EMBL" id="CP132968">
    <property type="protein sequence ID" value="WMD17453.1"/>
    <property type="molecule type" value="Genomic_DNA"/>
</dbReference>
<accession>A0AAQ3JKP2</accession>
<feature type="transmembrane region" description="Helical" evidence="2">
    <location>
        <begin position="12"/>
        <end position="29"/>
    </location>
</feature>
<evidence type="ECO:0000256" key="2">
    <source>
        <dbReference type="SAM" id="Phobius"/>
    </source>
</evidence>
<evidence type="ECO:0000256" key="1">
    <source>
        <dbReference type="SAM" id="MobiDB-lite"/>
    </source>
</evidence>